<dbReference type="Proteomes" id="UP001456344">
    <property type="component" value="Chromosome"/>
</dbReference>
<gene>
    <name evidence="1" type="ORF">LCL61_23185</name>
</gene>
<reference evidence="1" key="1">
    <citation type="submission" date="2023-10" db="EMBL/GenBank/DDBJ databases">
        <title>Whole genome sequencing of actinobacterial strain Amycolatopsis sp. (BCA-696) identifies the underlying plant growth-promoting genes.</title>
        <authorList>
            <person name="Gandham P."/>
            <person name="Vadla N."/>
            <person name="Saji A."/>
            <person name="Srinivas V."/>
            <person name="Ruperao P."/>
            <person name="Selvanayagam S."/>
            <person name="Saxena R.K."/>
            <person name="Rathore A."/>
            <person name="Gopalakrishnan S."/>
            <person name="Thakur V."/>
        </authorList>
    </citation>
    <scope>NUCLEOTIDE SEQUENCE</scope>
    <source>
        <strain evidence="1">BCA-696</strain>
    </source>
</reference>
<keyword evidence="2" id="KW-1185">Reference proteome</keyword>
<sequence length="162" mass="18045">MTEAERSSWLGDLGFYITDDRVAENRVTENVNRAKVAEIATNDQVQQAAHAPGFRLDRDHAERMVQKAKEVLEHLRNDQTITQSLERMRSAAEDPVSMGFTKAATWNGDQPGAFAYGAGHVRLEMLYLKELVKRLEKALGRTTENDQESGEALKGSVQEGAV</sequence>
<name>A0ACD5BGG2_9PSEU</name>
<dbReference type="EMBL" id="CP150484">
    <property type="protein sequence ID" value="WYW18451.1"/>
    <property type="molecule type" value="Genomic_DNA"/>
</dbReference>
<protein>
    <submittedName>
        <fullName evidence="1">Uncharacterized protein</fullName>
    </submittedName>
</protein>
<proteinExistence type="predicted"/>
<evidence type="ECO:0000313" key="2">
    <source>
        <dbReference type="Proteomes" id="UP001456344"/>
    </source>
</evidence>
<accession>A0ACD5BGG2</accession>
<organism evidence="1 2">
    <name type="scientific">Amycolatopsis coloradensis</name>
    <dbReference type="NCBI Taxonomy" id="76021"/>
    <lineage>
        <taxon>Bacteria</taxon>
        <taxon>Bacillati</taxon>
        <taxon>Actinomycetota</taxon>
        <taxon>Actinomycetes</taxon>
        <taxon>Pseudonocardiales</taxon>
        <taxon>Pseudonocardiaceae</taxon>
        <taxon>Amycolatopsis</taxon>
    </lineage>
</organism>
<evidence type="ECO:0000313" key="1">
    <source>
        <dbReference type="EMBL" id="WYW18451.1"/>
    </source>
</evidence>